<name>A0A9D1GML1_9BACT</name>
<reference evidence="1" key="2">
    <citation type="journal article" date="2021" name="PeerJ">
        <title>Extensive microbial diversity within the chicken gut microbiome revealed by metagenomics and culture.</title>
        <authorList>
            <person name="Gilroy R."/>
            <person name="Ravi A."/>
            <person name="Getino M."/>
            <person name="Pursley I."/>
            <person name="Horton D.L."/>
            <person name="Alikhan N.F."/>
            <person name="Baker D."/>
            <person name="Gharbi K."/>
            <person name="Hall N."/>
            <person name="Watson M."/>
            <person name="Adriaenssens E.M."/>
            <person name="Foster-Nyarko E."/>
            <person name="Jarju S."/>
            <person name="Secka A."/>
            <person name="Antonio M."/>
            <person name="Oren A."/>
            <person name="Chaudhuri R.R."/>
            <person name="La Ragione R."/>
            <person name="Hildebrand F."/>
            <person name="Pallen M.J."/>
        </authorList>
    </citation>
    <scope>NUCLEOTIDE SEQUENCE</scope>
    <source>
        <strain evidence="1">ChiHecec2B26-709</strain>
    </source>
</reference>
<reference evidence="1" key="1">
    <citation type="submission" date="2020-10" db="EMBL/GenBank/DDBJ databases">
        <authorList>
            <person name="Gilroy R."/>
        </authorList>
    </citation>
    <scope>NUCLEOTIDE SEQUENCE</scope>
    <source>
        <strain evidence="1">ChiHecec2B26-709</strain>
    </source>
</reference>
<dbReference type="SUPFAM" id="SSF54786">
    <property type="entry name" value="YcfA/nrd intein domain"/>
    <property type="match status" value="1"/>
</dbReference>
<comment type="caution">
    <text evidence="1">The sequence shown here is derived from an EMBL/GenBank/DDBJ whole genome shotgun (WGS) entry which is preliminary data.</text>
</comment>
<dbReference type="Proteomes" id="UP000886881">
    <property type="component" value="Unassembled WGS sequence"/>
</dbReference>
<dbReference type="AlphaFoldDB" id="A0A9D1GML1"/>
<accession>A0A9D1GML1</accession>
<dbReference type="EMBL" id="DVLC01000042">
    <property type="protein sequence ID" value="HIT46641.1"/>
    <property type="molecule type" value="Genomic_DNA"/>
</dbReference>
<dbReference type="Pfam" id="PF07927">
    <property type="entry name" value="HicA_toxin"/>
    <property type="match status" value="1"/>
</dbReference>
<evidence type="ECO:0000313" key="1">
    <source>
        <dbReference type="EMBL" id="HIT46641.1"/>
    </source>
</evidence>
<proteinExistence type="predicted"/>
<dbReference type="GO" id="GO:0003729">
    <property type="term" value="F:mRNA binding"/>
    <property type="evidence" value="ECO:0007669"/>
    <property type="project" value="InterPro"/>
</dbReference>
<organism evidence="1 2">
    <name type="scientific">Candidatus Cryptobacteroides merdipullorum</name>
    <dbReference type="NCBI Taxonomy" id="2840771"/>
    <lineage>
        <taxon>Bacteria</taxon>
        <taxon>Pseudomonadati</taxon>
        <taxon>Bacteroidota</taxon>
        <taxon>Bacteroidia</taxon>
        <taxon>Bacteroidales</taxon>
        <taxon>Candidatus Cryptobacteroides</taxon>
    </lineage>
</organism>
<sequence length="87" mass="10355">MGTDEKLLRRFLRQPNDFTFQELERLLRMFGYQPLNKGRTSGSRIIFKSRHGKPIMLHKPHPGNIVKEYAMKQILRYLKEDGLLNIK</sequence>
<dbReference type="InterPro" id="IPR012933">
    <property type="entry name" value="HicA_mRNA_interferase"/>
</dbReference>
<protein>
    <submittedName>
        <fullName evidence="1">Type II toxin-antitoxin system HicA family toxin</fullName>
    </submittedName>
</protein>
<gene>
    <name evidence="1" type="ORF">IAC35_02150</name>
</gene>
<evidence type="ECO:0000313" key="2">
    <source>
        <dbReference type="Proteomes" id="UP000886881"/>
    </source>
</evidence>